<name>A0A427AMW3_ENSVE</name>
<dbReference type="AlphaFoldDB" id="A0A427AMW3"/>
<proteinExistence type="predicted"/>
<accession>A0A427AMW3</accession>
<dbReference type="Proteomes" id="UP000287651">
    <property type="component" value="Unassembled WGS sequence"/>
</dbReference>
<reference evidence="1 2" key="1">
    <citation type="journal article" date="2014" name="Agronomy (Basel)">
        <title>A Draft Genome Sequence for Ensete ventricosum, the Drought-Tolerant Tree Against Hunger.</title>
        <authorList>
            <person name="Harrison J."/>
            <person name="Moore K.A."/>
            <person name="Paszkiewicz K."/>
            <person name="Jones T."/>
            <person name="Grant M."/>
            <person name="Ambacheew D."/>
            <person name="Muzemil S."/>
            <person name="Studholme D.J."/>
        </authorList>
    </citation>
    <scope>NUCLEOTIDE SEQUENCE [LARGE SCALE GENOMIC DNA]</scope>
</reference>
<gene>
    <name evidence="1" type="ORF">B296_00014753</name>
</gene>
<organism evidence="1 2">
    <name type="scientific">Ensete ventricosum</name>
    <name type="common">Abyssinian banana</name>
    <name type="synonym">Musa ensete</name>
    <dbReference type="NCBI Taxonomy" id="4639"/>
    <lineage>
        <taxon>Eukaryota</taxon>
        <taxon>Viridiplantae</taxon>
        <taxon>Streptophyta</taxon>
        <taxon>Embryophyta</taxon>
        <taxon>Tracheophyta</taxon>
        <taxon>Spermatophyta</taxon>
        <taxon>Magnoliopsida</taxon>
        <taxon>Liliopsida</taxon>
        <taxon>Zingiberales</taxon>
        <taxon>Musaceae</taxon>
        <taxon>Ensete</taxon>
    </lineage>
</organism>
<dbReference type="EMBL" id="AMZH03001900">
    <property type="protein sequence ID" value="RRT77564.1"/>
    <property type="molecule type" value="Genomic_DNA"/>
</dbReference>
<evidence type="ECO:0000313" key="1">
    <source>
        <dbReference type="EMBL" id="RRT77564.1"/>
    </source>
</evidence>
<comment type="caution">
    <text evidence="1">The sequence shown here is derived from an EMBL/GenBank/DDBJ whole genome shotgun (WGS) entry which is preliminary data.</text>
</comment>
<protein>
    <submittedName>
        <fullName evidence="1">Uncharacterized protein</fullName>
    </submittedName>
</protein>
<evidence type="ECO:0000313" key="2">
    <source>
        <dbReference type="Proteomes" id="UP000287651"/>
    </source>
</evidence>
<sequence length="82" mass="9570">MEQRAGRRKVDGELLKVIKELGAQRVDLPKQAIEGYKESTGFKLGLHRIGRVSYEYGYRACTWTLRWKKTRSPFGPRTIQCR</sequence>